<keyword evidence="2" id="KW-0805">Transcription regulation</keyword>
<reference evidence="10 11" key="1">
    <citation type="submission" date="2019-03" db="EMBL/GenBank/DDBJ databases">
        <title>Genomic Encyclopedia of Type Strains, Phase IV (KMG-IV): sequencing the most valuable type-strain genomes for metagenomic binning, comparative biology and taxonomic classification.</title>
        <authorList>
            <person name="Goeker M."/>
        </authorList>
    </citation>
    <scope>NUCLEOTIDE SEQUENCE [LARGE SCALE GENOMIC DNA]</scope>
    <source>
        <strain evidence="10 11">DSM 102940</strain>
    </source>
</reference>
<dbReference type="Pfam" id="PF00486">
    <property type="entry name" value="Trans_reg_C"/>
    <property type="match status" value="1"/>
</dbReference>
<dbReference type="PANTHER" id="PTHR48111:SF73">
    <property type="entry name" value="ALKALINE PHOSPHATASE SYNTHESIS TRANSCRIPTIONAL REGULATORY PROTEIN PHOP"/>
    <property type="match status" value="1"/>
</dbReference>
<dbReference type="InterPro" id="IPR036388">
    <property type="entry name" value="WH-like_DNA-bd_sf"/>
</dbReference>
<dbReference type="Gene3D" id="6.10.250.690">
    <property type="match status" value="1"/>
</dbReference>
<dbReference type="GO" id="GO:0006355">
    <property type="term" value="P:regulation of DNA-templated transcription"/>
    <property type="evidence" value="ECO:0007669"/>
    <property type="project" value="InterPro"/>
</dbReference>
<organism evidence="10 11">
    <name type="scientific">Marinisporobacter balticus</name>
    <dbReference type="NCBI Taxonomy" id="2018667"/>
    <lineage>
        <taxon>Bacteria</taxon>
        <taxon>Bacillati</taxon>
        <taxon>Bacillota</taxon>
        <taxon>Clostridia</taxon>
        <taxon>Peptostreptococcales</taxon>
        <taxon>Thermotaleaceae</taxon>
        <taxon>Marinisporobacter</taxon>
    </lineage>
</organism>
<evidence type="ECO:0000313" key="11">
    <source>
        <dbReference type="Proteomes" id="UP000294919"/>
    </source>
</evidence>
<dbReference type="CDD" id="cd17574">
    <property type="entry name" value="REC_OmpR"/>
    <property type="match status" value="1"/>
</dbReference>
<proteinExistence type="predicted"/>
<evidence type="ECO:0000256" key="2">
    <source>
        <dbReference type="ARBA" id="ARBA00023015"/>
    </source>
</evidence>
<feature type="domain" description="OmpR/PhoB-type" evidence="9">
    <location>
        <begin position="123"/>
        <end position="223"/>
    </location>
</feature>
<evidence type="ECO:0000256" key="3">
    <source>
        <dbReference type="ARBA" id="ARBA00023125"/>
    </source>
</evidence>
<protein>
    <recommendedName>
        <fullName evidence="1">Stage 0 sporulation protein A homolog</fullName>
    </recommendedName>
</protein>
<dbReference type="InterPro" id="IPR001867">
    <property type="entry name" value="OmpR/PhoB-type_DNA-bd"/>
</dbReference>
<accession>A0A4R2KVQ7</accession>
<dbReference type="InterPro" id="IPR039420">
    <property type="entry name" value="WalR-like"/>
</dbReference>
<comment type="caution">
    <text evidence="10">The sequence shown here is derived from an EMBL/GenBank/DDBJ whole genome shotgun (WGS) entry which is preliminary data.</text>
</comment>
<feature type="domain" description="Response regulatory" evidence="8">
    <location>
        <begin position="2"/>
        <end position="115"/>
    </location>
</feature>
<dbReference type="GO" id="GO:0000976">
    <property type="term" value="F:transcription cis-regulatory region binding"/>
    <property type="evidence" value="ECO:0007669"/>
    <property type="project" value="TreeGrafter"/>
</dbReference>
<dbReference type="EMBL" id="SLWV01000005">
    <property type="protein sequence ID" value="TCO77913.1"/>
    <property type="molecule type" value="Genomic_DNA"/>
</dbReference>
<evidence type="ECO:0000313" key="10">
    <source>
        <dbReference type="EMBL" id="TCO77913.1"/>
    </source>
</evidence>
<dbReference type="InterPro" id="IPR001789">
    <property type="entry name" value="Sig_transdc_resp-reg_receiver"/>
</dbReference>
<dbReference type="GO" id="GO:0000156">
    <property type="term" value="F:phosphorelay response regulator activity"/>
    <property type="evidence" value="ECO:0007669"/>
    <property type="project" value="TreeGrafter"/>
</dbReference>
<gene>
    <name evidence="10" type="ORF">EV214_1059</name>
</gene>
<keyword evidence="11" id="KW-1185">Reference proteome</keyword>
<dbReference type="Proteomes" id="UP000294919">
    <property type="component" value="Unassembled WGS sequence"/>
</dbReference>
<keyword evidence="6" id="KW-0597">Phosphoprotein</keyword>
<keyword evidence="3 7" id="KW-0238">DNA-binding</keyword>
<feature type="DNA-binding region" description="OmpR/PhoB-type" evidence="7">
    <location>
        <begin position="123"/>
        <end position="223"/>
    </location>
</feature>
<dbReference type="Pfam" id="PF00072">
    <property type="entry name" value="Response_reg"/>
    <property type="match status" value="1"/>
</dbReference>
<dbReference type="Gene3D" id="1.10.10.10">
    <property type="entry name" value="Winged helix-like DNA-binding domain superfamily/Winged helix DNA-binding domain"/>
    <property type="match status" value="1"/>
</dbReference>
<evidence type="ECO:0000259" key="8">
    <source>
        <dbReference type="PROSITE" id="PS50110"/>
    </source>
</evidence>
<evidence type="ECO:0000259" key="9">
    <source>
        <dbReference type="PROSITE" id="PS51755"/>
    </source>
</evidence>
<dbReference type="RefSeq" id="WP_330571268.1">
    <property type="nucleotide sequence ID" value="NZ_SLWV01000005.1"/>
</dbReference>
<feature type="modified residue" description="4-aspartylphosphate" evidence="6">
    <location>
        <position position="51"/>
    </location>
</feature>
<dbReference type="SMART" id="SM00862">
    <property type="entry name" value="Trans_reg_C"/>
    <property type="match status" value="1"/>
</dbReference>
<evidence type="ECO:0000256" key="5">
    <source>
        <dbReference type="ARBA" id="ARBA00024867"/>
    </source>
</evidence>
<dbReference type="AlphaFoldDB" id="A0A4R2KVQ7"/>
<dbReference type="GO" id="GO:0032993">
    <property type="term" value="C:protein-DNA complex"/>
    <property type="evidence" value="ECO:0007669"/>
    <property type="project" value="TreeGrafter"/>
</dbReference>
<dbReference type="Gene3D" id="3.40.50.2300">
    <property type="match status" value="1"/>
</dbReference>
<keyword evidence="4" id="KW-0804">Transcription</keyword>
<dbReference type="InterPro" id="IPR011006">
    <property type="entry name" value="CheY-like_superfamily"/>
</dbReference>
<evidence type="ECO:0000256" key="1">
    <source>
        <dbReference type="ARBA" id="ARBA00018672"/>
    </source>
</evidence>
<dbReference type="PANTHER" id="PTHR48111">
    <property type="entry name" value="REGULATOR OF RPOS"/>
    <property type="match status" value="1"/>
</dbReference>
<dbReference type="SUPFAM" id="SSF52172">
    <property type="entry name" value="CheY-like"/>
    <property type="match status" value="1"/>
</dbReference>
<dbReference type="GO" id="GO:0005829">
    <property type="term" value="C:cytosol"/>
    <property type="evidence" value="ECO:0007669"/>
    <property type="project" value="TreeGrafter"/>
</dbReference>
<sequence>MNILIVEDDKLLNKGVAYALIKDGYNVISAFHYDEGYTSFLNNNIDLILLDINLKNKSGFTLCEEIRKKSHVPIVFMTVNDTEHDIIKGFQTGCDDYISKPFSIAVLKQRIIAILKRTNIHDKSIFKYKEITIDYNMMVFKKGENFIKLTKTEYKLIELLTQNKGQVVSRQTLLEKLWDADGNFVDENALSVNIGRLRQKIEDDPKNPKYVITVFGIGYTWGECS</sequence>
<evidence type="ECO:0000256" key="6">
    <source>
        <dbReference type="PROSITE-ProRule" id="PRU00169"/>
    </source>
</evidence>
<evidence type="ECO:0000256" key="4">
    <source>
        <dbReference type="ARBA" id="ARBA00023163"/>
    </source>
</evidence>
<comment type="function">
    <text evidence="5">May play the central regulatory role in sporulation. It may be an element of the effector pathway responsible for the activation of sporulation genes in response to nutritional stress. Spo0A may act in concert with spo0H (a sigma factor) to control the expression of some genes that are critical to the sporulation process.</text>
</comment>
<dbReference type="SMART" id="SM00448">
    <property type="entry name" value="REC"/>
    <property type="match status" value="1"/>
</dbReference>
<dbReference type="CDD" id="cd00383">
    <property type="entry name" value="trans_reg_C"/>
    <property type="match status" value="1"/>
</dbReference>
<dbReference type="PROSITE" id="PS51755">
    <property type="entry name" value="OMPR_PHOB"/>
    <property type="match status" value="1"/>
</dbReference>
<name>A0A4R2KVQ7_9FIRM</name>
<evidence type="ECO:0000256" key="7">
    <source>
        <dbReference type="PROSITE-ProRule" id="PRU01091"/>
    </source>
</evidence>
<dbReference type="PROSITE" id="PS50110">
    <property type="entry name" value="RESPONSE_REGULATORY"/>
    <property type="match status" value="1"/>
</dbReference>